<reference evidence="2 3" key="1">
    <citation type="submission" date="2020-02" db="EMBL/GenBank/DDBJ databases">
        <authorList>
            <person name="Zheng R.K."/>
            <person name="Sun C.M."/>
        </authorList>
    </citation>
    <scope>NUCLEOTIDE SEQUENCE [LARGE SCALE GENOMIC DNA]</scope>
    <source>
        <strain evidence="3">zrk23</strain>
    </source>
</reference>
<dbReference type="InterPro" id="IPR015943">
    <property type="entry name" value="WD40/YVTN_repeat-like_dom_sf"/>
</dbReference>
<accession>A0A6G6Y434</accession>
<dbReference type="Proteomes" id="UP000501568">
    <property type="component" value="Chromosome"/>
</dbReference>
<dbReference type="InterPro" id="IPR052918">
    <property type="entry name" value="Motility_Chemotaxis_Reg"/>
</dbReference>
<keyword evidence="3" id="KW-1185">Reference proteome</keyword>
<gene>
    <name evidence="2" type="ORF">G5C33_07725</name>
</gene>
<dbReference type="KEGG" id="spzr:G5C33_07725"/>
<dbReference type="PANTHER" id="PTHR35580:SF1">
    <property type="entry name" value="PHYTASE-LIKE DOMAIN-CONTAINING PROTEIN"/>
    <property type="match status" value="1"/>
</dbReference>
<evidence type="ECO:0008006" key="4">
    <source>
        <dbReference type="Google" id="ProtNLM"/>
    </source>
</evidence>
<protein>
    <recommendedName>
        <fullName evidence="4">Regulatory protein FlaEY</fullName>
    </recommendedName>
</protein>
<evidence type="ECO:0000313" key="3">
    <source>
        <dbReference type="Proteomes" id="UP000501568"/>
    </source>
</evidence>
<evidence type="ECO:0000313" key="2">
    <source>
        <dbReference type="EMBL" id="QIG79692.1"/>
    </source>
</evidence>
<proteinExistence type="predicted"/>
<dbReference type="Gene3D" id="2.130.10.10">
    <property type="entry name" value="YVTN repeat-like/Quinoprotein amine dehydrogenase"/>
    <property type="match status" value="1"/>
</dbReference>
<dbReference type="SUPFAM" id="SSF63829">
    <property type="entry name" value="Calcium-dependent phosphotriesterase"/>
    <property type="match status" value="1"/>
</dbReference>
<organism evidence="2 3">
    <name type="scientific">Stakelama tenebrarum</name>
    <dbReference type="NCBI Taxonomy" id="2711215"/>
    <lineage>
        <taxon>Bacteria</taxon>
        <taxon>Pseudomonadati</taxon>
        <taxon>Pseudomonadota</taxon>
        <taxon>Alphaproteobacteria</taxon>
        <taxon>Sphingomonadales</taxon>
        <taxon>Sphingomonadaceae</taxon>
        <taxon>Stakelama</taxon>
    </lineage>
</organism>
<dbReference type="EMBL" id="CP049109">
    <property type="protein sequence ID" value="QIG79692.1"/>
    <property type="molecule type" value="Genomic_DNA"/>
</dbReference>
<dbReference type="AlphaFoldDB" id="A0A6G6Y434"/>
<name>A0A6G6Y434_9SPHN</name>
<sequence>MTVNFSNSMVGLSLLTGSNVFSSGITDITFESRAVRKAKAQFTMEPTTTPPWKEEPDSSPLSTQASMIKAMKTIIDKAGTGVDFLPEDVQTTFTTYKALDRLRVLAEVAADKTTSDAQRKALQKSFAAGMGELKGFLTSAPSDKVSLSYFQPARNVKSIGIPAADQYTLKGPALVDRRTDAVPGLTGQEQFSITLTKPGASDTVTVDLSTGPQPPSLDDIVVALNGAIKSVPQYNGDGSVKLDGNGDPIPRWLATFEAEKGDDGWGLTLKTPSGIERVTMDQIGAKDSLIVATGQTPLDAPSATQVFRLDDPAGGNSRVTLATVSALDRQETERNKLLGKTTTETNIVYDQFGNPELGSDGKVKLEKIEKPDVQADTDAAAVTTDRFGNSYIVGTTAGDLGSNRSDGDDNLFLTKLDGEGNVMWQRSLGSGGASQGASVHVDDDGSVTVAGTVNGGFDDMTTDGDMLVARFDENGDEQFATVVRATGADTAKALAVAADGSIYVGGRAASGGGDAFIARIGANGVISERRTINIGGSESVNALTIDKDGNLLAAINKSGNAQIWKIDGASLSTDLGQIDLGRADARVLSVADDGTIAVGGTTEAVMTGTQTNGFAGARDGFVATIDANLTASRITYIGTAEDDQVDSIAFLNGELYAGGRTKGDLGATRRGPTDGFVTRIDMASGAIQSTSQFGQSLLRTEPVRISADPGGAATGIKALGFGRGTINPESSELLTSQTAIRAGDTFSIRLNGGATRKITIDADETMKSLTEKLSKITGSKATVTTSRSNGERTLRITAKEGNAVDLIAGAEGRDVLEKLGIDPQRIETPEKKADNAPKVSPGGTYGLMLTDALNLTTAEDAKIALKKMKDAVSMSQTAYRSLFWDDAKATLVDGEKNSAYGKYSTARENAQLKNYQAALDRLSGGGGASTSLIGF</sequence>
<dbReference type="RefSeq" id="WP_165326692.1">
    <property type="nucleotide sequence ID" value="NZ_CP049109.1"/>
</dbReference>
<evidence type="ECO:0000256" key="1">
    <source>
        <dbReference type="SAM" id="MobiDB-lite"/>
    </source>
</evidence>
<feature type="region of interest" description="Disordered" evidence="1">
    <location>
        <begin position="41"/>
        <end position="61"/>
    </location>
</feature>
<dbReference type="PANTHER" id="PTHR35580">
    <property type="entry name" value="CELL SURFACE GLYCOPROTEIN (S-LAYER PROTEIN)-LIKE PROTEIN"/>
    <property type="match status" value="1"/>
</dbReference>